<proteinExistence type="inferred from homology"/>
<organism evidence="3 4">
    <name type="scientific">Chelativorans salis</name>
    <dbReference type="NCBI Taxonomy" id="2978478"/>
    <lineage>
        <taxon>Bacteria</taxon>
        <taxon>Pseudomonadati</taxon>
        <taxon>Pseudomonadota</taxon>
        <taxon>Alphaproteobacteria</taxon>
        <taxon>Hyphomicrobiales</taxon>
        <taxon>Phyllobacteriaceae</taxon>
        <taxon>Chelativorans</taxon>
    </lineage>
</organism>
<dbReference type="NCBIfam" id="TIGR01879">
    <property type="entry name" value="hydantase"/>
    <property type="match status" value="1"/>
</dbReference>
<dbReference type="InterPro" id="IPR036264">
    <property type="entry name" value="Bact_exopeptidase_dim_dom"/>
</dbReference>
<evidence type="ECO:0000256" key="2">
    <source>
        <dbReference type="ARBA" id="ARBA00022801"/>
    </source>
</evidence>
<dbReference type="Proteomes" id="UP001320831">
    <property type="component" value="Unassembled WGS sequence"/>
</dbReference>
<dbReference type="GO" id="GO:0016787">
    <property type="term" value="F:hydrolase activity"/>
    <property type="evidence" value="ECO:0007669"/>
    <property type="project" value="UniProtKB-KW"/>
</dbReference>
<keyword evidence="2 3" id="KW-0378">Hydrolase</keyword>
<dbReference type="RefSeq" id="WP_260904617.1">
    <property type="nucleotide sequence ID" value="NZ_JAOCZP010000004.1"/>
</dbReference>
<gene>
    <name evidence="3" type="ORF">N5A92_16175</name>
</gene>
<evidence type="ECO:0000256" key="1">
    <source>
        <dbReference type="ARBA" id="ARBA00006153"/>
    </source>
</evidence>
<dbReference type="EMBL" id="JAOCZP010000004">
    <property type="protein sequence ID" value="MCT7376572.1"/>
    <property type="molecule type" value="Genomic_DNA"/>
</dbReference>
<evidence type="ECO:0000313" key="4">
    <source>
        <dbReference type="Proteomes" id="UP001320831"/>
    </source>
</evidence>
<reference evidence="3 4" key="1">
    <citation type="submission" date="2022-09" db="EMBL/GenBank/DDBJ databases">
        <title>Chelativorans salina sp. nov., a novel slightly halophilic bacterium isolated from a saline lake sediment enrichment.</title>
        <authorList>
            <person name="Gao L."/>
            <person name="Fang B.-Z."/>
            <person name="Li W.-J."/>
        </authorList>
    </citation>
    <scope>NUCLEOTIDE SEQUENCE [LARGE SCALE GENOMIC DNA]</scope>
    <source>
        <strain evidence="3 4">EGI FJ00035</strain>
    </source>
</reference>
<dbReference type="NCBIfam" id="NF006771">
    <property type="entry name" value="PRK09290.1-5"/>
    <property type="match status" value="1"/>
</dbReference>
<dbReference type="Gene3D" id="3.30.70.360">
    <property type="match status" value="1"/>
</dbReference>
<dbReference type="Gene3D" id="3.40.630.10">
    <property type="entry name" value="Zn peptidases"/>
    <property type="match status" value="1"/>
</dbReference>
<comment type="similarity">
    <text evidence="1">Belongs to the peptidase M20 family.</text>
</comment>
<keyword evidence="4" id="KW-1185">Reference proteome</keyword>
<accession>A0ABT2LRV2</accession>
<dbReference type="SUPFAM" id="SSF53187">
    <property type="entry name" value="Zn-dependent exopeptidases"/>
    <property type="match status" value="1"/>
</dbReference>
<dbReference type="PIRSF" id="PIRSF001235">
    <property type="entry name" value="Amidase_carbamoylase"/>
    <property type="match status" value="1"/>
</dbReference>
<dbReference type="PANTHER" id="PTHR32494">
    <property type="entry name" value="ALLANTOATE DEIMINASE-RELATED"/>
    <property type="match status" value="1"/>
</dbReference>
<dbReference type="InterPro" id="IPR002933">
    <property type="entry name" value="Peptidase_M20"/>
</dbReference>
<dbReference type="SUPFAM" id="SSF55031">
    <property type="entry name" value="Bacterial exopeptidase dimerisation domain"/>
    <property type="match status" value="1"/>
</dbReference>
<dbReference type="Pfam" id="PF01546">
    <property type="entry name" value="Peptidase_M20"/>
    <property type="match status" value="1"/>
</dbReference>
<dbReference type="CDD" id="cd03884">
    <property type="entry name" value="M20_bAS"/>
    <property type="match status" value="1"/>
</dbReference>
<sequence>MTSETARLPRIDPQRLRQDLETLGKIGRNAETGGIDRVSFSDADIEGRRFVAKLMEAAGLTVSMDGAGNLSGRWEVGEGPVVMLGSHLDSVPNGGMFDGALGVIAALECVRAMKEAGLTPARPLEVMATAEEEGRFGGMFGAQALAGQVTRDWLETARDDGGTRLFDAMRAQGLEPYEALKAKRPEGSIAAFLELHVEQGPVLEAAGKPAGIVTGISGVFNWTVRLSGEANHSGTTPMEMRRDAFMGLADFAHGIPELIAEHGSAASRVTIGKVAVEPNFPHTVPGQAEFSLVARDMDETVMRALAQGAKARIEAAAKTRGLSFSIEETSWLAPSPCHPEIVAAFQRAAERLGLDTPLLPSGAGHDAQTMAAITRAGLIFVPSIGGISHAPEERTEWVDIEAGASLLLYAAMELCE</sequence>
<protein>
    <submittedName>
        <fullName evidence="3">Zn-dependent hydrolase</fullName>
    </submittedName>
</protein>
<comment type="caution">
    <text evidence="3">The sequence shown here is derived from an EMBL/GenBank/DDBJ whole genome shotgun (WGS) entry which is preliminary data.</text>
</comment>
<dbReference type="InterPro" id="IPR010158">
    <property type="entry name" value="Amidase_Cbmase"/>
</dbReference>
<evidence type="ECO:0000313" key="3">
    <source>
        <dbReference type="EMBL" id="MCT7376572.1"/>
    </source>
</evidence>
<dbReference type="PANTHER" id="PTHR32494:SF5">
    <property type="entry name" value="ALLANTOATE AMIDOHYDROLASE"/>
    <property type="match status" value="1"/>
</dbReference>
<name>A0ABT2LRV2_9HYPH</name>